<protein>
    <submittedName>
        <fullName evidence="1">Uncharacterized protein</fullName>
    </submittedName>
</protein>
<name>A0ABQ5YRX5_9BURK</name>
<evidence type="ECO:0000313" key="1">
    <source>
        <dbReference type="EMBL" id="GLR26530.1"/>
    </source>
</evidence>
<keyword evidence="2" id="KW-1185">Reference proteome</keyword>
<dbReference type="Proteomes" id="UP001156664">
    <property type="component" value="Unassembled WGS sequence"/>
</dbReference>
<reference evidence="2" key="1">
    <citation type="journal article" date="2019" name="Int. J. Syst. Evol. Microbiol.">
        <title>The Global Catalogue of Microorganisms (GCM) 10K type strain sequencing project: providing services to taxonomists for standard genome sequencing and annotation.</title>
        <authorList>
            <consortium name="The Broad Institute Genomics Platform"/>
            <consortium name="The Broad Institute Genome Sequencing Center for Infectious Disease"/>
            <person name="Wu L."/>
            <person name="Ma J."/>
        </authorList>
    </citation>
    <scope>NUCLEOTIDE SEQUENCE [LARGE SCALE GENOMIC DNA]</scope>
    <source>
        <strain evidence="2">NBRC 105857</strain>
    </source>
</reference>
<dbReference type="RefSeq" id="WP_284281152.1">
    <property type="nucleotide sequence ID" value="NZ_BSOJ01000015.1"/>
</dbReference>
<dbReference type="EMBL" id="BSOJ01000015">
    <property type="protein sequence ID" value="GLR26530.1"/>
    <property type="molecule type" value="Genomic_DNA"/>
</dbReference>
<accession>A0ABQ5YRX5</accession>
<proteinExistence type="predicted"/>
<evidence type="ECO:0000313" key="2">
    <source>
        <dbReference type="Proteomes" id="UP001156664"/>
    </source>
</evidence>
<gene>
    <name evidence="1" type="ORF">GCM10007875_16200</name>
</gene>
<sequence length="126" mass="13806">MQIEMPFFECPEDALKSAVQALGGAKAVGQMIWPDKSVDAAARLLLDCLNPSRAEKLDVSQVILVFTRARAAGHHTPFLWFAQEVGYEAKPVTKEEEVDRLTFVIENSTKQLEAALGHLAKLRAGG</sequence>
<comment type="caution">
    <text evidence="1">The sequence shown here is derived from an EMBL/GenBank/DDBJ whole genome shotgun (WGS) entry which is preliminary data.</text>
</comment>
<organism evidence="1 2">
    <name type="scientific">Limnobacter litoralis</name>
    <dbReference type="NCBI Taxonomy" id="481366"/>
    <lineage>
        <taxon>Bacteria</taxon>
        <taxon>Pseudomonadati</taxon>
        <taxon>Pseudomonadota</taxon>
        <taxon>Betaproteobacteria</taxon>
        <taxon>Burkholderiales</taxon>
        <taxon>Burkholderiaceae</taxon>
        <taxon>Limnobacter</taxon>
    </lineage>
</organism>